<sequence>MSFRQMLIRDHHAQGSDNQGLLCNITGQYMEPSMVESFEFFPQALGYDAMLKIFGTRGGSELYSPRNGLLISKRIITYFRNFSIVIVPNGDSNHGRWETLVLNEQLLNENQPKKGPNIFDVIHGKELTFKGRPRPAPRYAYFHYAVARMYAMAEKKIDYWVEPVQRGYLLERGLSALTKEITKSPLKRETLPELMEHIHGDGVIDIGGHDEVAKIVASNLKQRMGLES</sequence>
<dbReference type="EMBL" id="CP055899">
    <property type="protein sequence ID" value="QKX57181.1"/>
    <property type="molecule type" value="Genomic_DNA"/>
</dbReference>
<evidence type="ECO:0008006" key="3">
    <source>
        <dbReference type="Google" id="ProtNLM"/>
    </source>
</evidence>
<accession>A0A7H8QUI8</accession>
<evidence type="ECO:0000313" key="2">
    <source>
        <dbReference type="Proteomes" id="UP000509510"/>
    </source>
</evidence>
<dbReference type="KEGG" id="trg:TRUGW13939_04289"/>
<name>A0A7H8QUI8_TALRU</name>
<dbReference type="OrthoDB" id="5386595at2759"/>
<evidence type="ECO:0000313" key="1">
    <source>
        <dbReference type="EMBL" id="QKX57181.1"/>
    </source>
</evidence>
<dbReference type="Proteomes" id="UP000509510">
    <property type="component" value="Chromosome II"/>
</dbReference>
<keyword evidence="2" id="KW-1185">Reference proteome</keyword>
<gene>
    <name evidence="1" type="ORF">TRUGW13939_04289</name>
</gene>
<dbReference type="RefSeq" id="XP_035343359.1">
    <property type="nucleotide sequence ID" value="XM_035487466.1"/>
</dbReference>
<organism evidence="1 2">
    <name type="scientific">Talaromyces rugulosus</name>
    <name type="common">Penicillium rugulosum</name>
    <dbReference type="NCBI Taxonomy" id="121627"/>
    <lineage>
        <taxon>Eukaryota</taxon>
        <taxon>Fungi</taxon>
        <taxon>Dikarya</taxon>
        <taxon>Ascomycota</taxon>
        <taxon>Pezizomycotina</taxon>
        <taxon>Eurotiomycetes</taxon>
        <taxon>Eurotiomycetidae</taxon>
        <taxon>Eurotiales</taxon>
        <taxon>Trichocomaceae</taxon>
        <taxon>Talaromyces</taxon>
        <taxon>Talaromyces sect. Islandici</taxon>
    </lineage>
</organism>
<protein>
    <recommendedName>
        <fullName evidence="3">HNH nuclease domain-containing protein</fullName>
    </recommendedName>
</protein>
<proteinExistence type="predicted"/>
<dbReference type="GeneID" id="55991791"/>
<dbReference type="AlphaFoldDB" id="A0A7H8QUI8"/>
<reference evidence="2" key="1">
    <citation type="submission" date="2020-06" db="EMBL/GenBank/DDBJ databases">
        <title>A chromosome-scale genome assembly of Talaromyces rugulosus W13939.</title>
        <authorList>
            <person name="Wang B."/>
            <person name="Guo L."/>
            <person name="Ye K."/>
            <person name="Wang L."/>
        </authorList>
    </citation>
    <scope>NUCLEOTIDE SEQUENCE [LARGE SCALE GENOMIC DNA]</scope>
    <source>
        <strain evidence="2">W13939</strain>
    </source>
</reference>